<evidence type="ECO:0000313" key="2">
    <source>
        <dbReference type="EMBL" id="ANU39208.1"/>
    </source>
</evidence>
<feature type="domain" description="N-acetyltransferase" evidence="1">
    <location>
        <begin position="3"/>
        <end position="163"/>
    </location>
</feature>
<keyword evidence="3" id="KW-1185">Reference proteome</keyword>
<dbReference type="PATRIC" id="fig|45658.7.peg.4150"/>
<reference evidence="2 3" key="1">
    <citation type="submission" date="2016-07" db="EMBL/GenBank/DDBJ databases">
        <title>Genome sequencing of Vibrio scophthalmi strain VS-05, an isolated from Paralichthys olivaceus.</title>
        <authorList>
            <person name="Han H.-J."/>
        </authorList>
    </citation>
    <scope>NUCLEOTIDE SEQUENCE [LARGE SCALE GENOMIC DNA]</scope>
    <source>
        <strain evidence="2 3">VS-05</strain>
    </source>
</reference>
<dbReference type="Pfam" id="PF00583">
    <property type="entry name" value="Acetyltransf_1"/>
    <property type="match status" value="1"/>
</dbReference>
<evidence type="ECO:0000313" key="3">
    <source>
        <dbReference type="Proteomes" id="UP000092528"/>
    </source>
</evidence>
<dbReference type="InterPro" id="IPR016181">
    <property type="entry name" value="Acyl_CoA_acyltransferase"/>
</dbReference>
<organism evidence="2 3">
    <name type="scientific">Vibrio scophthalmi</name>
    <dbReference type="NCBI Taxonomy" id="45658"/>
    <lineage>
        <taxon>Bacteria</taxon>
        <taxon>Pseudomonadati</taxon>
        <taxon>Pseudomonadota</taxon>
        <taxon>Gammaproteobacteria</taxon>
        <taxon>Vibrionales</taxon>
        <taxon>Vibrionaceae</taxon>
        <taxon>Vibrio</taxon>
    </lineage>
</organism>
<dbReference type="InterPro" id="IPR051531">
    <property type="entry name" value="N-acetyltransferase"/>
</dbReference>
<dbReference type="Gene3D" id="3.40.630.30">
    <property type="match status" value="1"/>
</dbReference>
<dbReference type="EC" id="2.3.1.-" evidence="2"/>
<dbReference type="RefSeq" id="WP_005593458.1">
    <property type="nucleotide sequence ID" value="NZ_CP016415.1"/>
</dbReference>
<dbReference type="EMBL" id="CP016415">
    <property type="protein sequence ID" value="ANU39208.1"/>
    <property type="molecule type" value="Genomic_DNA"/>
</dbReference>
<dbReference type="SUPFAM" id="SSF55729">
    <property type="entry name" value="Acyl-CoA N-acyltransferases (Nat)"/>
    <property type="match status" value="1"/>
</dbReference>
<accession>A0A1C7FHF6</accession>
<keyword evidence="2" id="KW-0808">Transferase</keyword>
<evidence type="ECO:0000259" key="1">
    <source>
        <dbReference type="PROSITE" id="PS51186"/>
    </source>
</evidence>
<dbReference type="GeneID" id="96874375"/>
<dbReference type="AlphaFoldDB" id="A0A1C7FHF6"/>
<sequence>MDIKIRPTLVSDAAAIAELYSQPKAQSETLQLPLPSSALWQQRLENIPDHIYSFVAEVEGVVVGNIGFEHLRSPRLIHCGTFGLGVHDNYHGLGIASRLIETVLDLADNWLQIKRIQIDVNSDNQTAIACYKKFGFEIEGEAKCSVFRRGEYISTYYMARIKA</sequence>
<keyword evidence="2" id="KW-0012">Acyltransferase</keyword>
<protein>
    <submittedName>
        <fullName evidence="2">Putative N-acetyltransferase YhhY</fullName>
        <ecNumber evidence="2">2.3.1.-</ecNumber>
    </submittedName>
</protein>
<dbReference type="STRING" id="45658.VSVS12_03019"/>
<name>A0A1C7FHF6_9VIBR</name>
<dbReference type="Proteomes" id="UP000092528">
    <property type="component" value="Chromosome 2"/>
</dbReference>
<dbReference type="PANTHER" id="PTHR43792">
    <property type="entry name" value="GNAT FAMILY, PUTATIVE (AFU_ORTHOLOGUE AFUA_3G00765)-RELATED-RELATED"/>
    <property type="match status" value="1"/>
</dbReference>
<dbReference type="PROSITE" id="PS51186">
    <property type="entry name" value="GNAT"/>
    <property type="match status" value="1"/>
</dbReference>
<gene>
    <name evidence="2" type="primary">yhhY</name>
    <name evidence="2" type="ORF">VSVS05_04172</name>
</gene>
<dbReference type="CDD" id="cd04301">
    <property type="entry name" value="NAT_SF"/>
    <property type="match status" value="1"/>
</dbReference>
<dbReference type="GO" id="GO:0016747">
    <property type="term" value="F:acyltransferase activity, transferring groups other than amino-acyl groups"/>
    <property type="evidence" value="ECO:0007669"/>
    <property type="project" value="InterPro"/>
</dbReference>
<proteinExistence type="predicted"/>
<dbReference type="InterPro" id="IPR000182">
    <property type="entry name" value="GNAT_dom"/>
</dbReference>